<evidence type="ECO:0000256" key="1">
    <source>
        <dbReference type="ARBA" id="ARBA00008814"/>
    </source>
</evidence>
<gene>
    <name evidence="4" type="ORF">CR194_06430</name>
</gene>
<feature type="domain" description="Fe/B12 periplasmic-binding" evidence="3">
    <location>
        <begin position="2"/>
        <end position="258"/>
    </location>
</feature>
<dbReference type="PANTHER" id="PTHR30535:SF34">
    <property type="entry name" value="MOLYBDATE-BINDING PROTEIN MOLA"/>
    <property type="match status" value="1"/>
</dbReference>
<evidence type="ECO:0000256" key="2">
    <source>
        <dbReference type="ARBA" id="ARBA00022729"/>
    </source>
</evidence>
<proteinExistence type="inferred from homology"/>
<dbReference type="InterPro" id="IPR050902">
    <property type="entry name" value="ABC_Transporter_SBP"/>
</dbReference>
<dbReference type="InterPro" id="IPR002491">
    <property type="entry name" value="ABC_transptr_periplasmic_BD"/>
</dbReference>
<dbReference type="CDD" id="cd01144">
    <property type="entry name" value="BtuF"/>
    <property type="match status" value="1"/>
</dbReference>
<sequence>MRLVSLCPSNTELVVYTGLKDHLVGVDDYSDWPASINELPRLGPDLSIDMNKVEALKPDLVLASLTVPGMEKNIEALKKFKLPYVIVPNPTSLSEIGQQLLWLGEKTDNEKLAAKVYEKFNQCFDEYKELCKKVTTLKSIYWEWWGKPVFTPGKDNWLTEISELAGGKNLFADHDQASVQTNWDEVYKRDPDVMAIIWVGVNHHRVQPKLIEKRPKWESLTAMKNNQLYILEEPLFCRPSPRLLVGLMKIAAILHPDIYPSFKEGYDPILSEV</sequence>
<organism evidence="4 5">
    <name type="scientific">Salipaludibacillus keqinensis</name>
    <dbReference type="NCBI Taxonomy" id="2045207"/>
    <lineage>
        <taxon>Bacteria</taxon>
        <taxon>Bacillati</taxon>
        <taxon>Bacillota</taxon>
        <taxon>Bacilli</taxon>
        <taxon>Bacillales</taxon>
        <taxon>Bacillaceae</taxon>
    </lineage>
</organism>
<evidence type="ECO:0000313" key="4">
    <source>
        <dbReference type="EMBL" id="PYZ95147.1"/>
    </source>
</evidence>
<keyword evidence="2" id="KW-0732">Signal</keyword>
<evidence type="ECO:0000313" key="5">
    <source>
        <dbReference type="Proteomes" id="UP000248214"/>
    </source>
</evidence>
<dbReference type="RefSeq" id="WP_110608782.1">
    <property type="nucleotide sequence ID" value="NZ_PDOD01000001.1"/>
</dbReference>
<dbReference type="PROSITE" id="PS50983">
    <property type="entry name" value="FE_B12_PBP"/>
    <property type="match status" value="1"/>
</dbReference>
<accession>A0A323TN86</accession>
<reference evidence="4 5" key="1">
    <citation type="submission" date="2017-10" db="EMBL/GenBank/DDBJ databases">
        <title>Bacillus sp. nov., a halophilic bacterium isolated from a Keqin Lake.</title>
        <authorList>
            <person name="Wang H."/>
        </authorList>
    </citation>
    <scope>NUCLEOTIDE SEQUENCE [LARGE SCALE GENOMIC DNA]</scope>
    <source>
        <strain evidence="4 5">KQ-12</strain>
    </source>
</reference>
<keyword evidence="5" id="KW-1185">Reference proteome</keyword>
<dbReference type="Pfam" id="PF01497">
    <property type="entry name" value="Peripla_BP_2"/>
    <property type="match status" value="1"/>
</dbReference>
<dbReference type="PANTHER" id="PTHR30535">
    <property type="entry name" value="VITAMIN B12-BINDING PROTEIN"/>
    <property type="match status" value="1"/>
</dbReference>
<comment type="caution">
    <text evidence="4">The sequence shown here is derived from an EMBL/GenBank/DDBJ whole genome shotgun (WGS) entry which is preliminary data.</text>
</comment>
<dbReference type="SUPFAM" id="SSF53807">
    <property type="entry name" value="Helical backbone' metal receptor"/>
    <property type="match status" value="1"/>
</dbReference>
<dbReference type="NCBIfam" id="NF038402">
    <property type="entry name" value="TroA_like"/>
    <property type="match status" value="1"/>
</dbReference>
<dbReference type="EMBL" id="PDOD01000001">
    <property type="protein sequence ID" value="PYZ95147.1"/>
    <property type="molecule type" value="Genomic_DNA"/>
</dbReference>
<comment type="similarity">
    <text evidence="1">Belongs to the bacterial solute-binding protein 8 family.</text>
</comment>
<dbReference type="Gene3D" id="3.40.50.1980">
    <property type="entry name" value="Nitrogenase molybdenum iron protein domain"/>
    <property type="match status" value="2"/>
</dbReference>
<dbReference type="AlphaFoldDB" id="A0A323TN86"/>
<dbReference type="OrthoDB" id="9787772at2"/>
<dbReference type="InterPro" id="IPR054828">
    <property type="entry name" value="Vit_B12_bind_prot"/>
</dbReference>
<evidence type="ECO:0000259" key="3">
    <source>
        <dbReference type="PROSITE" id="PS50983"/>
    </source>
</evidence>
<protein>
    <submittedName>
        <fullName evidence="4">Cobalamin-binding protein</fullName>
    </submittedName>
</protein>
<name>A0A323TN86_9BACI</name>
<dbReference type="Proteomes" id="UP000248214">
    <property type="component" value="Unassembled WGS sequence"/>
</dbReference>